<feature type="region of interest" description="Disordered" evidence="2">
    <location>
        <begin position="618"/>
        <end position="641"/>
    </location>
</feature>
<proteinExistence type="predicted"/>
<reference evidence="3" key="1">
    <citation type="submission" date="2021-06" db="EMBL/GenBank/DDBJ databases">
        <authorList>
            <person name="Kallberg Y."/>
            <person name="Tangrot J."/>
            <person name="Rosling A."/>
        </authorList>
    </citation>
    <scope>NUCLEOTIDE SEQUENCE</scope>
    <source>
        <strain evidence="3">CL551</strain>
    </source>
</reference>
<keyword evidence="4" id="KW-1185">Reference proteome</keyword>
<feature type="coiled-coil region" evidence="1">
    <location>
        <begin position="251"/>
        <end position="278"/>
    </location>
</feature>
<dbReference type="SUPFAM" id="SSF57997">
    <property type="entry name" value="Tropomyosin"/>
    <property type="match status" value="1"/>
</dbReference>
<feature type="compositionally biased region" description="Polar residues" evidence="2">
    <location>
        <begin position="305"/>
        <end position="316"/>
    </location>
</feature>
<evidence type="ECO:0000313" key="3">
    <source>
        <dbReference type="EMBL" id="CAG8632327.1"/>
    </source>
</evidence>
<sequence length="1596" mass="184166">DKLIITQAELDHSEQMLKEHAEALEEADRIREHDLNTAASLQKYIVELETKLEKHESGVMLRENRDGHPEKFISETVRLLEQRLQESEEAYKDLEIKLMNAEHENNNNERIETLERLLQEKEDDYNSLEEKFKLLDCSAEKKSLMDQSEVPRSPITQSIGGTDQNNLLTVLALESKLSEVEKAHEESVSELTVLKKKHNECLDQIKDLQSKLEENQEPIVERDSSLEQKLTKMQDLYNRNLTSLADSRLKYQASLQLIQELQSQLEESKRKHSEMMEDLRSFSSTPISPITSITCYSDSPRDDATPSQRSSVTAFSGRSSLHRKAVSMSASMDLKGSDKCDLEYSAIMEKLQFELKLFESSPKDKPTSLDAIRHELSRLEIKHLETVQVLDGIREELERRDALATLQISSMTNAGSLKDDKADTHSEGRSTPITSQADELDIVQRLRGEVNTLKEKQRKVMENIFEREKENKLKSVEVHQLQSSIGGLREQLRVAIEEKLRHTENTNGNGEKDYESHISELLSKVKELEAQLAIVQGSNHEPQGTAPEVISYNNVIEDENEKRMVELREQVEKLQVEIQAKSDTIATLLLPNNEQENQIQRLEEELREFKEAHRLAIQEKNHDSHNSPDARTSPDIGAHENATTLGNTVKDLEIQLIRVKGQHSAPSSKRSSMMFITDPIQRTFDIIHSNLEILQQELNAEHSSIDCDKEKECVVDSKKDLVSLMQSNFEVLRSDIKRKNDLVETLKRDLVDKSLMQQKLHENEVEIEVLTQQLSVIKVQNKGTQKQIEELLEQLTEAEKNSKEAQKLLESELKNIKEEHNNLKKEYDNVRKEYDNVKNSNSSTIEELKEEIDRLRAEKLEQDTMIKTYETQLELLAQGDPDMAALRKELAELKTIESRLKERVQELELQIEIADAKSKRLQNMKDELRTFKEGDIDKDIIIEQLQHQVADAKEAKDAVVNEWTSMKESFQTQTKLVITLEGGLQTLMDELNLTKKNHTATLQEVEELTSFLTTIMQKHESDEKKIELLEKEVSELKGINRKDPLECREKLEVPTHEIKSQGKILSELERQIVDLEKEKETLSRNLLERENQQKEIAAEFEEKIEKLNQQVNSLNVMIKEKEQLIESKDSLLEELNNKILPSSTLTNNTENAQSLLVKELENALKEHETRLIEVNSRLEQAKESEVQQTEKIKMMESQLQESRSQRDEEIKAFREQCTFLKNVIESARENEAISGELKSQFIQRIEALEGMINERENEDQCKLQFELEEQIKTLKKNYDLLNENFTEVANKFVDAEVISQEQKERIVELEAALRDANEQKTSQLDSSLDVNKRNSVLENPKFARLSAVTENLQQHHENLTSKISEVGFCASSLTDNLKNLEVEIDQLKSLDDVESVDVLKERITKLKSEKEDLKQVNEALFEEKNDVDHKIKTVLDQLKMASQDGSRTAAYIAELNTKLELLEGELVSLRQHPSIEKKKKETIVNDNSQSNNLDISDPQKEKYIKELQGKVVDLERQLQRSCADNLTTFSKTTRMEIQELYKIIMEIEEERQKVEQSLEKEKKAKTNAEIALRELQKQLETLQVSTKKKKFRFLCV</sequence>
<feature type="non-terminal residue" evidence="3">
    <location>
        <position position="1"/>
    </location>
</feature>
<dbReference type="EMBL" id="CAJVPV010008585">
    <property type="protein sequence ID" value="CAG8632327.1"/>
    <property type="molecule type" value="Genomic_DNA"/>
</dbReference>
<feature type="coiled-coil region" evidence="1">
    <location>
        <begin position="1370"/>
        <end position="1426"/>
    </location>
</feature>
<keyword evidence="1" id="KW-0175">Coiled coil</keyword>
<feature type="coiled-coil region" evidence="1">
    <location>
        <begin position="1504"/>
        <end position="1585"/>
    </location>
</feature>
<gene>
    <name evidence="3" type="ORF">AMORRO_LOCUS9143</name>
</gene>
<name>A0A9N9GXI8_9GLOM</name>
<organism evidence="3 4">
    <name type="scientific">Acaulospora morrowiae</name>
    <dbReference type="NCBI Taxonomy" id="94023"/>
    <lineage>
        <taxon>Eukaryota</taxon>
        <taxon>Fungi</taxon>
        <taxon>Fungi incertae sedis</taxon>
        <taxon>Mucoromycota</taxon>
        <taxon>Glomeromycotina</taxon>
        <taxon>Glomeromycetes</taxon>
        <taxon>Diversisporales</taxon>
        <taxon>Acaulosporaceae</taxon>
        <taxon>Acaulospora</taxon>
    </lineage>
</organism>
<evidence type="ECO:0000313" key="4">
    <source>
        <dbReference type="Proteomes" id="UP000789342"/>
    </source>
</evidence>
<feature type="region of interest" description="Disordered" evidence="2">
    <location>
        <begin position="296"/>
        <end position="316"/>
    </location>
</feature>
<protein>
    <submittedName>
        <fullName evidence="3">16212_t:CDS:1</fullName>
    </submittedName>
</protein>
<feature type="coiled-coil region" evidence="1">
    <location>
        <begin position="77"/>
        <end position="138"/>
    </location>
</feature>
<feature type="coiled-coil region" evidence="1">
    <location>
        <begin position="774"/>
        <end position="962"/>
    </location>
</feature>
<dbReference type="Proteomes" id="UP000789342">
    <property type="component" value="Unassembled WGS sequence"/>
</dbReference>
<feature type="compositionally biased region" description="Basic and acidic residues" evidence="2">
    <location>
        <begin position="618"/>
        <end position="628"/>
    </location>
</feature>
<comment type="caution">
    <text evidence="3">The sequence shown here is derived from an EMBL/GenBank/DDBJ whole genome shotgun (WGS) entry which is preliminary data.</text>
</comment>
<accession>A0A9N9GXI8</accession>
<evidence type="ECO:0000256" key="1">
    <source>
        <dbReference type="SAM" id="Coils"/>
    </source>
</evidence>
<feature type="coiled-coil region" evidence="1">
    <location>
        <begin position="988"/>
        <end position="1326"/>
    </location>
</feature>
<evidence type="ECO:0000256" key="2">
    <source>
        <dbReference type="SAM" id="MobiDB-lite"/>
    </source>
</evidence>